<sequence>MTCPGTVVRCEALDCRPAMLVLVCEGDQLRAVLVADLASETIQRLRYGHTDTVVQAVDEADGIDSHRVPSDDVAPAPAFGGER</sequence>
<accession>A0A8J7YR38</accession>
<feature type="region of interest" description="Disordered" evidence="1">
    <location>
        <begin position="64"/>
        <end position="83"/>
    </location>
</feature>
<dbReference type="Proteomes" id="UP000783863">
    <property type="component" value="Unassembled WGS sequence"/>
</dbReference>
<keyword evidence="3" id="KW-1185">Reference proteome</keyword>
<reference evidence="2" key="1">
    <citation type="submission" date="2021-06" db="EMBL/GenBank/DDBJ databases">
        <title>Halomicroarcula sp. F24A a new haloarchaeum isolated from saline soil.</title>
        <authorList>
            <person name="Duran-Viseras A."/>
            <person name="Sanchez-Porro C."/>
            <person name="Ventosa A."/>
        </authorList>
    </citation>
    <scope>NUCLEOTIDE SEQUENCE</scope>
    <source>
        <strain evidence="2">F24A</strain>
    </source>
</reference>
<name>A0A8J7YR38_9EURY</name>
<organism evidence="2 3">
    <name type="scientific">Haloarcula salinisoli</name>
    <dbReference type="NCBI Taxonomy" id="2487746"/>
    <lineage>
        <taxon>Archaea</taxon>
        <taxon>Methanobacteriati</taxon>
        <taxon>Methanobacteriota</taxon>
        <taxon>Stenosarchaea group</taxon>
        <taxon>Halobacteria</taxon>
        <taxon>Halobacteriales</taxon>
        <taxon>Haloarculaceae</taxon>
        <taxon>Haloarcula</taxon>
    </lineage>
</organism>
<comment type="caution">
    <text evidence="2">The sequence shown here is derived from an EMBL/GenBank/DDBJ whole genome shotgun (WGS) entry which is preliminary data.</text>
</comment>
<evidence type="ECO:0000256" key="1">
    <source>
        <dbReference type="SAM" id="MobiDB-lite"/>
    </source>
</evidence>
<evidence type="ECO:0000313" key="2">
    <source>
        <dbReference type="EMBL" id="MBX0305798.1"/>
    </source>
</evidence>
<protein>
    <submittedName>
        <fullName evidence="2">Uncharacterized protein</fullName>
    </submittedName>
</protein>
<evidence type="ECO:0000313" key="3">
    <source>
        <dbReference type="Proteomes" id="UP000783863"/>
    </source>
</evidence>
<dbReference type="AlphaFoldDB" id="A0A8J7YR38"/>
<dbReference type="EMBL" id="RKLQ01000006">
    <property type="protein sequence ID" value="MBX0305798.1"/>
    <property type="molecule type" value="Genomic_DNA"/>
</dbReference>
<dbReference type="RefSeq" id="WP_220589995.1">
    <property type="nucleotide sequence ID" value="NZ_RKLQ01000006.1"/>
</dbReference>
<proteinExistence type="predicted"/>
<gene>
    <name evidence="2" type="ORF">EGD98_19325</name>
</gene>